<dbReference type="AlphaFoldDB" id="A0A6A3BBW6"/>
<evidence type="ECO:0000313" key="3">
    <source>
        <dbReference type="Proteomes" id="UP000436088"/>
    </source>
</evidence>
<keyword evidence="3" id="KW-1185">Reference proteome</keyword>
<organism evidence="2 3">
    <name type="scientific">Hibiscus syriacus</name>
    <name type="common">Rose of Sharon</name>
    <dbReference type="NCBI Taxonomy" id="106335"/>
    <lineage>
        <taxon>Eukaryota</taxon>
        <taxon>Viridiplantae</taxon>
        <taxon>Streptophyta</taxon>
        <taxon>Embryophyta</taxon>
        <taxon>Tracheophyta</taxon>
        <taxon>Spermatophyta</taxon>
        <taxon>Magnoliopsida</taxon>
        <taxon>eudicotyledons</taxon>
        <taxon>Gunneridae</taxon>
        <taxon>Pentapetalae</taxon>
        <taxon>rosids</taxon>
        <taxon>malvids</taxon>
        <taxon>Malvales</taxon>
        <taxon>Malvaceae</taxon>
        <taxon>Malvoideae</taxon>
        <taxon>Hibiscus</taxon>
    </lineage>
</organism>
<dbReference type="PANTHER" id="PTHR36037">
    <property type="entry name" value="RNA-DIRECTED DNA POLYMERASE (REVERSE TRANSCRIPTASE)-RELATED FAMILY PROTEIN"/>
    <property type="match status" value="1"/>
</dbReference>
<dbReference type="EMBL" id="VEPZ02000876">
    <property type="protein sequence ID" value="KAE8713557.1"/>
    <property type="molecule type" value="Genomic_DNA"/>
</dbReference>
<reference evidence="2" key="1">
    <citation type="submission" date="2019-09" db="EMBL/GenBank/DDBJ databases">
        <title>Draft genome information of white flower Hibiscus syriacus.</title>
        <authorList>
            <person name="Kim Y.-M."/>
        </authorList>
    </citation>
    <scope>NUCLEOTIDE SEQUENCE [LARGE SCALE GENOMIC DNA]</scope>
    <source>
        <strain evidence="2">YM2019G1</strain>
    </source>
</reference>
<protein>
    <submittedName>
        <fullName evidence="2">Uncharacterized protein</fullName>
    </submittedName>
</protein>
<proteinExistence type="predicted"/>
<dbReference type="Proteomes" id="UP000436088">
    <property type="component" value="Unassembled WGS sequence"/>
</dbReference>
<evidence type="ECO:0000313" key="2">
    <source>
        <dbReference type="EMBL" id="KAE8713557.1"/>
    </source>
</evidence>
<comment type="caution">
    <text evidence="2">The sequence shown here is derived from an EMBL/GenBank/DDBJ whole genome shotgun (WGS) entry which is preliminary data.</text>
</comment>
<feature type="coiled-coil region" evidence="1">
    <location>
        <begin position="72"/>
        <end position="106"/>
    </location>
</feature>
<accession>A0A6A3BBW6</accession>
<sequence>MEISSSSEHLNLQSIRSRISELSEIHSSNKNEIESEALSSDSEKLLNDFPSHFERKLKQIMKEYSDVGFLGIEDLDKYLAYLKEELNQVEAESAKISNEIEDLSRNQIEESNILEGNLEGLKCALDSIATQEIVEEDPCFDSSMNDDHQSTLMDANEEQKFEVLLFLLTCFSSIALDLELETQIEKNNLILKSLQDLDSTFKRLDALEHIEDALTGLKVIGFDGNFIRLSLQTYIPKVEGVLCQTMIENIDEPSEVTHELLLEIIDDGTMEVKNVEMFPNDIYIGDILDAAKSYRQLSSNLVAQEPLSSLEWLVGIVQDRIILSTLRQFVMKSTNKSRHCFEYIEKDETIAAHLVGGIDAFIKVSQGWPLSESPLKLLSVKSSDHYSRGISLSLLCKVQEMANSFDTNIRQNLSTFVDAVEKLLLEQMRLELQSDGASDK</sequence>
<name>A0A6A3BBW6_HIBSY</name>
<evidence type="ECO:0000256" key="1">
    <source>
        <dbReference type="SAM" id="Coils"/>
    </source>
</evidence>
<dbReference type="PANTHER" id="PTHR36037:SF1">
    <property type="entry name" value="RNA-DIRECTED DNA POLYMERASE (REVERSE TRANSCRIPTASE)-RELATED FAMILY PROTEIN"/>
    <property type="match status" value="1"/>
</dbReference>
<gene>
    <name evidence="2" type="ORF">F3Y22_tig00110206pilonHSYRG00107</name>
</gene>
<keyword evidence="1" id="KW-0175">Coiled coil</keyword>